<keyword evidence="2 7" id="KW-0732">Signal</keyword>
<dbReference type="Gene3D" id="1.25.40.10">
    <property type="entry name" value="Tetratricopeptide repeat domain"/>
    <property type="match status" value="5"/>
</dbReference>
<dbReference type="PROSITE" id="PS51257">
    <property type="entry name" value="PROKAR_LIPOPROTEIN"/>
    <property type="match status" value="1"/>
</dbReference>
<evidence type="ECO:0000256" key="1">
    <source>
        <dbReference type="ARBA" id="ARBA00005186"/>
    </source>
</evidence>
<dbReference type="PROSITE" id="PS50005">
    <property type="entry name" value="TPR"/>
    <property type="match status" value="1"/>
</dbReference>
<dbReference type="PANTHER" id="PTHR12558">
    <property type="entry name" value="CELL DIVISION CYCLE 16,23,27"/>
    <property type="match status" value="1"/>
</dbReference>
<dbReference type="EMBL" id="CP060790">
    <property type="protein sequence ID" value="QNP61048.1"/>
    <property type="molecule type" value="Genomic_DNA"/>
</dbReference>
<dbReference type="PRINTS" id="PR01441">
    <property type="entry name" value="CELLSNTHASEC"/>
</dbReference>
<dbReference type="Pfam" id="PF14559">
    <property type="entry name" value="TPR_19"/>
    <property type="match status" value="3"/>
</dbReference>
<dbReference type="SMART" id="SM00028">
    <property type="entry name" value="TPR"/>
    <property type="match status" value="10"/>
</dbReference>
<proteinExistence type="predicted"/>
<evidence type="ECO:0000256" key="7">
    <source>
        <dbReference type="SAM" id="SignalP"/>
    </source>
</evidence>
<dbReference type="InterPro" id="IPR011990">
    <property type="entry name" value="TPR-like_helical_dom_sf"/>
</dbReference>
<feature type="domain" description="Cellulose synthase operon C C-terminal" evidence="8">
    <location>
        <begin position="901"/>
        <end position="1234"/>
    </location>
</feature>
<protein>
    <submittedName>
        <fullName evidence="9">BCSC C-terminal domain-containing protein</fullName>
    </submittedName>
</protein>
<dbReference type="AlphaFoldDB" id="A0A7H0HKI2"/>
<accession>A0A7H0HKI2</accession>
<dbReference type="InterPro" id="IPR019734">
    <property type="entry name" value="TPR_rpt"/>
</dbReference>
<keyword evidence="3" id="KW-0677">Repeat</keyword>
<evidence type="ECO:0000256" key="5">
    <source>
        <dbReference type="ARBA" id="ARBA00022916"/>
    </source>
</evidence>
<evidence type="ECO:0000313" key="10">
    <source>
        <dbReference type="Proteomes" id="UP000516057"/>
    </source>
</evidence>
<comment type="pathway">
    <text evidence="1">Glycan metabolism; bacterial cellulose biosynthesis.</text>
</comment>
<dbReference type="InterPro" id="IPR008410">
    <property type="entry name" value="BCSC_C"/>
</dbReference>
<feature type="repeat" description="TPR" evidence="6">
    <location>
        <begin position="315"/>
        <end position="348"/>
    </location>
</feature>
<feature type="signal peptide" evidence="7">
    <location>
        <begin position="1"/>
        <end position="24"/>
    </location>
</feature>
<evidence type="ECO:0000313" key="9">
    <source>
        <dbReference type="EMBL" id="QNP61048.1"/>
    </source>
</evidence>
<evidence type="ECO:0000256" key="4">
    <source>
        <dbReference type="ARBA" id="ARBA00022803"/>
    </source>
</evidence>
<keyword evidence="5" id="KW-0135">Cellulose biosynthesis</keyword>
<sequence length="1255" mass="135996">MIQHRPWARPSALLLALAGCLAHASAVGSSVDAAQAELLRNAQMWASKGRMDLARQNIDKLLAIDPDAPEGLAALGDIALRENNAAQARRILERLRARHPQHSATADLATLVRVYGPDQEKLARMRLMARAGRKAEAAEVARELFPDGPPTVGGLGLEYYQIVGSNPRTGTQASAELARLYRQTGDPNYRLAQIELQMARGAPAPGIARELESLAEAPGVNLQSLRDLWHRVLERLDSPAALVPRLQAYVRRYPDDAAATERLAAARKAVARQEQLAHDPIHQARIAARKALDGAELEQAEQALQTILAQHPHDAEGLGGLGLVRLRQQRHAQAQELFEQAYRASPQKKWQDLQATARFNGLLQQADAAAQGNRLDEAADLAAQALALRPNHDDALVTLAGIKVRQDDLPRAQALYEQALQATPAHQGALRGLASVLTRTGRTGEALALLERAEREHPGQVRQFAGARADILSSQAEARLAAQQPGVALRLLESALQLTPEDPWLRHRLARVYLQLDQRREALDVMDEGIAAAPGDTDMRYARALIRSATNDDTGALADLEHISPELRSDSMRALLRSATVYSAAARALAMPSGAQADALLAQAERQAGDDADLLFAVANTWFKRGQPAQGVAVFDRLAQRVSPLPPAVRLEHAALLGRAQDDPRLGALLPGLLATPGWTPAQDARLLTLQTDHLERLTEAALAAGDAGQARRLAQSPLHEGSVPPGPQAYARARLLAAAGAYPAATDYLREALQTQGDSPDVRMALGNALARQGLGAPAREQALWLTDHLPEDDTSQQLALLRLWQRIPAMDEARALAQRLRRRAPDDTDVLLHAARLERADSRYTQAVAYFQQALSQPAAQENRAKIEQELHAIEARRQAWVEFGHERLQKSSTSGISTLRGWERPAVAWMPRGYDGHYFLHVDQIHLDAGPLPSARSDAITYGQVGAWPESTYPAAPGAPKDSGANIGFGYRGDGIEWDVGATGVGFPVTNLVGGIAQSGSRDRYSYKLELSRRPLTGSLLAYAGARDPITGQVWGGVVATGVSGRISTDLGPYSASLSGSYALLQGRNVRDNTRLQLRGAVDRDVLRTPHSTVNVGAALALWSYARDLSEFSWGHGGYYSPRRYASLSLPVEWSGRKGALTWLLRGAVSVSHSSSQASDYYPTSPALQAQAQALGRAPFYAGGQSSGFGRSLRGAVEYQATRQWALGAQLDLDRSAYYAPTTLLLYARILLDPVRAPLQDRPRPVQPYSSF</sequence>
<dbReference type="GO" id="GO:0006011">
    <property type="term" value="P:UDP-alpha-D-glucose metabolic process"/>
    <property type="evidence" value="ECO:0007669"/>
    <property type="project" value="InterPro"/>
</dbReference>
<gene>
    <name evidence="9" type="ORF">H9L24_10120</name>
</gene>
<evidence type="ECO:0000256" key="2">
    <source>
        <dbReference type="ARBA" id="ARBA00022729"/>
    </source>
</evidence>
<dbReference type="RefSeq" id="WP_187738025.1">
    <property type="nucleotide sequence ID" value="NZ_CP060790.1"/>
</dbReference>
<name>A0A7H0HKI2_9BURK</name>
<dbReference type="Proteomes" id="UP000516057">
    <property type="component" value="Chromosome"/>
</dbReference>
<dbReference type="InterPro" id="IPR003921">
    <property type="entry name" value="Cell_synth_C"/>
</dbReference>
<reference evidence="9 10" key="1">
    <citation type="submission" date="2020-08" db="EMBL/GenBank/DDBJ databases">
        <title>Genome sequence of Acidovorax monticola KACC 19171T.</title>
        <authorList>
            <person name="Hyun D.-W."/>
            <person name="Bae J.-W."/>
        </authorList>
    </citation>
    <scope>NUCLEOTIDE SEQUENCE [LARGE SCALE GENOMIC DNA]</scope>
    <source>
        <strain evidence="9 10">KACC 19171</strain>
    </source>
</reference>
<dbReference type="GO" id="GO:0019867">
    <property type="term" value="C:outer membrane"/>
    <property type="evidence" value="ECO:0007669"/>
    <property type="project" value="InterPro"/>
</dbReference>
<dbReference type="KEGG" id="amon:H9L24_10120"/>
<dbReference type="SUPFAM" id="SSF48452">
    <property type="entry name" value="TPR-like"/>
    <property type="match status" value="2"/>
</dbReference>
<dbReference type="Pfam" id="PF05420">
    <property type="entry name" value="BCSC_C"/>
    <property type="match status" value="1"/>
</dbReference>
<keyword evidence="4 6" id="KW-0802">TPR repeat</keyword>
<dbReference type="UniPathway" id="UPA00694"/>
<dbReference type="GO" id="GO:0030244">
    <property type="term" value="P:cellulose biosynthetic process"/>
    <property type="evidence" value="ECO:0007669"/>
    <property type="project" value="UniProtKB-KW"/>
</dbReference>
<organism evidence="9 10">
    <name type="scientific">Paenacidovorax monticola</name>
    <dbReference type="NCBI Taxonomy" id="1926868"/>
    <lineage>
        <taxon>Bacteria</taxon>
        <taxon>Pseudomonadati</taxon>
        <taxon>Pseudomonadota</taxon>
        <taxon>Betaproteobacteria</taxon>
        <taxon>Burkholderiales</taxon>
        <taxon>Comamonadaceae</taxon>
        <taxon>Paenacidovorax</taxon>
    </lineage>
</organism>
<evidence type="ECO:0000256" key="6">
    <source>
        <dbReference type="PROSITE-ProRule" id="PRU00339"/>
    </source>
</evidence>
<dbReference type="Pfam" id="PF13432">
    <property type="entry name" value="TPR_16"/>
    <property type="match status" value="2"/>
</dbReference>
<feature type="chain" id="PRO_5028991919" evidence="7">
    <location>
        <begin position="25"/>
        <end position="1255"/>
    </location>
</feature>
<evidence type="ECO:0000259" key="8">
    <source>
        <dbReference type="Pfam" id="PF05420"/>
    </source>
</evidence>
<keyword evidence="10" id="KW-1185">Reference proteome</keyword>
<evidence type="ECO:0000256" key="3">
    <source>
        <dbReference type="ARBA" id="ARBA00022737"/>
    </source>
</evidence>
<dbReference type="PANTHER" id="PTHR12558:SF13">
    <property type="entry name" value="CELL DIVISION CYCLE PROTEIN 27 HOMOLOG"/>
    <property type="match status" value="1"/>
</dbReference>